<dbReference type="SUPFAM" id="SSF47823">
    <property type="entry name" value="lambda integrase-like, N-terminal domain"/>
    <property type="match status" value="1"/>
</dbReference>
<reference evidence="3 4" key="1">
    <citation type="submission" date="2021-06" db="EMBL/GenBank/DDBJ databases">
        <authorList>
            <person name="Kallberg Y."/>
            <person name="Tangrot J."/>
            <person name="Rosling A."/>
        </authorList>
    </citation>
    <scope>NUCLEOTIDE SEQUENCE [LARGE SCALE GENOMIC DNA]</scope>
    <source>
        <strain evidence="3 4">120-4 pot B 10/14</strain>
    </source>
</reference>
<name>A0ABN7W485_GIGMA</name>
<accession>A0ABN7W485</accession>
<dbReference type="EMBL" id="CAJVQB010030098">
    <property type="protein sequence ID" value="CAG8815070.1"/>
    <property type="molecule type" value="Genomic_DNA"/>
</dbReference>
<organism evidence="3 4">
    <name type="scientific">Gigaspora margarita</name>
    <dbReference type="NCBI Taxonomy" id="4874"/>
    <lineage>
        <taxon>Eukaryota</taxon>
        <taxon>Fungi</taxon>
        <taxon>Fungi incertae sedis</taxon>
        <taxon>Mucoromycota</taxon>
        <taxon>Glomeromycotina</taxon>
        <taxon>Glomeromycetes</taxon>
        <taxon>Diversisporales</taxon>
        <taxon>Gigasporaceae</taxon>
        <taxon>Gigaspora</taxon>
    </lineage>
</organism>
<keyword evidence="4" id="KW-1185">Reference proteome</keyword>
<protein>
    <submittedName>
        <fullName evidence="3">25188_t:CDS:1</fullName>
    </submittedName>
</protein>
<feature type="region of interest" description="Disordered" evidence="2">
    <location>
        <begin position="53"/>
        <end position="74"/>
    </location>
</feature>
<proteinExistence type="predicted"/>
<dbReference type="Proteomes" id="UP000789901">
    <property type="component" value="Unassembled WGS sequence"/>
</dbReference>
<evidence type="ECO:0000256" key="1">
    <source>
        <dbReference type="ARBA" id="ARBA00023125"/>
    </source>
</evidence>
<dbReference type="InterPro" id="IPR010998">
    <property type="entry name" value="Integrase_recombinase_N"/>
</dbReference>
<evidence type="ECO:0000313" key="4">
    <source>
        <dbReference type="Proteomes" id="UP000789901"/>
    </source>
</evidence>
<dbReference type="PANTHER" id="PTHR35617">
    <property type="entry name" value="PHAGE_INTEGRASE DOMAIN-CONTAINING PROTEIN"/>
    <property type="match status" value="1"/>
</dbReference>
<evidence type="ECO:0000313" key="3">
    <source>
        <dbReference type="EMBL" id="CAG8815070.1"/>
    </source>
</evidence>
<dbReference type="PANTHER" id="PTHR35617:SF3">
    <property type="entry name" value="CORE-BINDING (CB) DOMAIN-CONTAINING PROTEIN"/>
    <property type="match status" value="1"/>
</dbReference>
<gene>
    <name evidence="3" type="ORF">GMARGA_LOCUS26196</name>
</gene>
<evidence type="ECO:0000256" key="2">
    <source>
        <dbReference type="SAM" id="MobiDB-lite"/>
    </source>
</evidence>
<comment type="caution">
    <text evidence="3">The sequence shown here is derived from an EMBL/GenBank/DDBJ whole genome shotgun (WGS) entry which is preliminary data.</text>
</comment>
<sequence>MEGVESICKSTMDFITQSISQDLLRESHSDTDFPIIAFSSLVLDTNRSPSRYSNNVTSQSNLSQRNHTSQKSQVENLHSTYIRKQLKDKGFSDRAAELYISSYDPKASESVSACMRKWFNWCVLGGHDPIKCPLQTIIDFLDDLYNQNMQYNTIASYRSAISEVHILVEEKAIGAHPIIVKVMKGIYNLQPPKQKPMDVVDVLPTMDYIQFLGSNSEITILNLAQKMVLLLALTSGSQPSDLQHVDLTSIFQLQNGVLVTIRNPKEAKISRAHGGIKEQNKTLFIGSYPEDKAFCVYLHLTHIGHGHQNGAHLTKHRNCYFLLQLRPIDLPQQIQ</sequence>
<dbReference type="Gene3D" id="1.10.150.130">
    <property type="match status" value="1"/>
</dbReference>
<keyword evidence="1" id="KW-0238">DNA-binding</keyword>